<sequence length="59" mass="7251">MKSWIKQTSYCTNVNKKYGQEIYDNISPELSLVILDHFTKMMRVMIKYNARIWIFFHFQ</sequence>
<protein>
    <submittedName>
        <fullName evidence="1">Uncharacterized protein</fullName>
    </submittedName>
</protein>
<organism evidence="1">
    <name type="scientific">Arundo donax</name>
    <name type="common">Giant reed</name>
    <name type="synonym">Donax arundinaceus</name>
    <dbReference type="NCBI Taxonomy" id="35708"/>
    <lineage>
        <taxon>Eukaryota</taxon>
        <taxon>Viridiplantae</taxon>
        <taxon>Streptophyta</taxon>
        <taxon>Embryophyta</taxon>
        <taxon>Tracheophyta</taxon>
        <taxon>Spermatophyta</taxon>
        <taxon>Magnoliopsida</taxon>
        <taxon>Liliopsida</taxon>
        <taxon>Poales</taxon>
        <taxon>Poaceae</taxon>
        <taxon>PACMAD clade</taxon>
        <taxon>Arundinoideae</taxon>
        <taxon>Arundineae</taxon>
        <taxon>Arundo</taxon>
    </lineage>
</organism>
<proteinExistence type="predicted"/>
<dbReference type="EMBL" id="GBRH01239980">
    <property type="protein sequence ID" value="JAD57915.1"/>
    <property type="molecule type" value="Transcribed_RNA"/>
</dbReference>
<dbReference type="AlphaFoldDB" id="A0A0A9B9J9"/>
<name>A0A0A9B9J9_ARUDO</name>
<reference evidence="1" key="1">
    <citation type="submission" date="2014-09" db="EMBL/GenBank/DDBJ databases">
        <authorList>
            <person name="Magalhaes I.L.F."/>
            <person name="Oliveira U."/>
            <person name="Santos F.R."/>
            <person name="Vidigal T.H.D.A."/>
            <person name="Brescovit A.D."/>
            <person name="Santos A.J."/>
        </authorList>
    </citation>
    <scope>NUCLEOTIDE SEQUENCE</scope>
    <source>
        <tissue evidence="1">Shoot tissue taken approximately 20 cm above the soil surface</tissue>
    </source>
</reference>
<reference evidence="1" key="2">
    <citation type="journal article" date="2015" name="Data Brief">
        <title>Shoot transcriptome of the giant reed, Arundo donax.</title>
        <authorList>
            <person name="Barrero R.A."/>
            <person name="Guerrero F.D."/>
            <person name="Moolhuijzen P."/>
            <person name="Goolsby J.A."/>
            <person name="Tidwell J."/>
            <person name="Bellgard S.E."/>
            <person name="Bellgard M.I."/>
        </authorList>
    </citation>
    <scope>NUCLEOTIDE SEQUENCE</scope>
    <source>
        <tissue evidence="1">Shoot tissue taken approximately 20 cm above the soil surface</tissue>
    </source>
</reference>
<accession>A0A0A9B9J9</accession>
<evidence type="ECO:0000313" key="1">
    <source>
        <dbReference type="EMBL" id="JAD57915.1"/>
    </source>
</evidence>